<feature type="transmembrane region" description="Helical" evidence="2">
    <location>
        <begin position="424"/>
        <end position="442"/>
    </location>
</feature>
<reference evidence="3 4" key="1">
    <citation type="submission" date="2020-04" db="EMBL/GenBank/DDBJ databases">
        <title>MicrobeNet Type strains.</title>
        <authorList>
            <person name="Nicholson A.C."/>
        </authorList>
    </citation>
    <scope>NUCLEOTIDE SEQUENCE [LARGE SCALE GENOMIC DNA]</scope>
    <source>
        <strain evidence="3 4">DSM 44960</strain>
    </source>
</reference>
<keyword evidence="2" id="KW-1133">Transmembrane helix</keyword>
<feature type="region of interest" description="Disordered" evidence="1">
    <location>
        <begin position="132"/>
        <end position="160"/>
    </location>
</feature>
<feature type="transmembrane region" description="Helical" evidence="2">
    <location>
        <begin position="375"/>
        <end position="392"/>
    </location>
</feature>
<feature type="transmembrane region" description="Helical" evidence="2">
    <location>
        <begin position="209"/>
        <end position="227"/>
    </location>
</feature>
<evidence type="ECO:0000256" key="2">
    <source>
        <dbReference type="SAM" id="Phobius"/>
    </source>
</evidence>
<dbReference type="Proteomes" id="UP000572007">
    <property type="component" value="Unassembled WGS sequence"/>
</dbReference>
<evidence type="ECO:0000313" key="4">
    <source>
        <dbReference type="Proteomes" id="UP000572007"/>
    </source>
</evidence>
<dbReference type="AlphaFoldDB" id="A0A846WF26"/>
<comment type="caution">
    <text evidence="3">The sequence shown here is derived from an EMBL/GenBank/DDBJ whole genome shotgun (WGS) entry which is preliminary data.</text>
</comment>
<evidence type="ECO:0000313" key="3">
    <source>
        <dbReference type="EMBL" id="NKX91234.1"/>
    </source>
</evidence>
<proteinExistence type="predicted"/>
<feature type="transmembrane region" description="Helical" evidence="2">
    <location>
        <begin position="343"/>
        <end position="363"/>
    </location>
</feature>
<evidence type="ECO:0000256" key="1">
    <source>
        <dbReference type="SAM" id="MobiDB-lite"/>
    </source>
</evidence>
<organism evidence="3 4">
    <name type="scientific">Nocardia coubleae</name>
    <dbReference type="NCBI Taxonomy" id="356147"/>
    <lineage>
        <taxon>Bacteria</taxon>
        <taxon>Bacillati</taxon>
        <taxon>Actinomycetota</taxon>
        <taxon>Actinomycetes</taxon>
        <taxon>Mycobacteriales</taxon>
        <taxon>Nocardiaceae</taxon>
        <taxon>Nocardia</taxon>
    </lineage>
</organism>
<keyword evidence="2" id="KW-0472">Membrane</keyword>
<keyword evidence="2" id="KW-0812">Transmembrane</keyword>
<feature type="transmembrane region" description="Helical" evidence="2">
    <location>
        <begin position="239"/>
        <end position="262"/>
    </location>
</feature>
<accession>A0A846WF26</accession>
<feature type="transmembrane region" description="Helical" evidence="2">
    <location>
        <begin position="448"/>
        <end position="467"/>
    </location>
</feature>
<feature type="transmembrane region" description="Helical" evidence="2">
    <location>
        <begin position="312"/>
        <end position="331"/>
    </location>
</feature>
<dbReference type="EMBL" id="JAAXOM010000010">
    <property type="protein sequence ID" value="NKX91234.1"/>
    <property type="molecule type" value="Genomic_DNA"/>
</dbReference>
<sequence>MGLRNLVDYRGHYLLDVALARARCRIEIAGSPFDRERAREVLTERGWSPTSQPGTGPDDRDTFARDIRTGLGPGADAAVAQRLQAELEDGLCDAQVALVSLERIRYRQLHANRQSPGPAGLTYRGRPVDTLTTFAPAPVSSETPESRTDDPNPTPPNPPGPLTVLMLGCLTFIARVSRRLLRFIYRHPWLRRSVRRLTAEPPVDRNRRLVVCGIAAAIGFTATARWVEVGDNNDLSGPFVWFVGWVVGLVVVLGVCTGLANLATRTILHALPADVSLPDGHSRWQATWWIDSTAASIIGAHPAQLIKRSATVAYLLSALAGSLFAGPALWLLSRLVFVDGDQFVALVTGFCVLVIGILVVDMVRARHRSHTRPALARIASLLAILGLGGIVLRLPAYAYFGALGYPAVAFEITWHEAVLHAEKFLIAVGVSALMVAVFWMTVPRLPRWMQTPIGLVLAVAVASAVFAQLGRSERIGAAISADKTTTASSTRIAACLIEGSGRKPVWVLSQPTGRLLIGDRGVGDPVRPVSVTELRLLPASVTIQMHSETTCS</sequence>
<dbReference type="RefSeq" id="WP_157105004.1">
    <property type="nucleotide sequence ID" value="NZ_JAAXOM010000010.1"/>
</dbReference>
<protein>
    <submittedName>
        <fullName evidence="3">Uncharacterized protein</fullName>
    </submittedName>
</protein>
<keyword evidence="4" id="KW-1185">Reference proteome</keyword>
<name>A0A846WF26_9NOCA</name>
<gene>
    <name evidence="3" type="ORF">HGA10_28515</name>
</gene>